<protein>
    <submittedName>
        <fullName evidence="2">Antibiotic biosynthesis monooxygenase</fullName>
    </submittedName>
</protein>
<dbReference type="PANTHER" id="PTHR33336:SF15">
    <property type="entry name" value="ABM DOMAIN-CONTAINING PROTEIN"/>
    <property type="match status" value="1"/>
</dbReference>
<dbReference type="Pfam" id="PF03992">
    <property type="entry name" value="ABM"/>
    <property type="match status" value="1"/>
</dbReference>
<keyword evidence="2" id="KW-0503">Monooxygenase</keyword>
<keyword evidence="2" id="KW-0560">Oxidoreductase</keyword>
<dbReference type="InterPro" id="IPR011008">
    <property type="entry name" value="Dimeric_a/b-barrel"/>
</dbReference>
<evidence type="ECO:0000313" key="2">
    <source>
        <dbReference type="EMBL" id="MBL4935620.1"/>
    </source>
</evidence>
<dbReference type="GO" id="GO:0004497">
    <property type="term" value="F:monooxygenase activity"/>
    <property type="evidence" value="ECO:0007669"/>
    <property type="project" value="UniProtKB-KW"/>
</dbReference>
<dbReference type="EMBL" id="JAESWC010000002">
    <property type="protein sequence ID" value="MBL4935620.1"/>
    <property type="molecule type" value="Genomic_DNA"/>
</dbReference>
<dbReference type="Gene3D" id="3.30.70.100">
    <property type="match status" value="1"/>
</dbReference>
<keyword evidence="3" id="KW-1185">Reference proteome</keyword>
<comment type="caution">
    <text evidence="2">The sequence shown here is derived from an EMBL/GenBank/DDBJ whole genome shotgun (WGS) entry which is preliminary data.</text>
</comment>
<dbReference type="InterPro" id="IPR007138">
    <property type="entry name" value="ABM_dom"/>
</dbReference>
<dbReference type="SUPFAM" id="SSF54909">
    <property type="entry name" value="Dimeric alpha+beta barrel"/>
    <property type="match status" value="1"/>
</dbReference>
<dbReference type="PANTHER" id="PTHR33336">
    <property type="entry name" value="QUINOL MONOOXYGENASE YGIN-RELATED"/>
    <property type="match status" value="1"/>
</dbReference>
<evidence type="ECO:0000259" key="1">
    <source>
        <dbReference type="PROSITE" id="PS51725"/>
    </source>
</evidence>
<gene>
    <name evidence="2" type="ORF">JK636_07595</name>
</gene>
<dbReference type="Proteomes" id="UP000632377">
    <property type="component" value="Unassembled WGS sequence"/>
</dbReference>
<reference evidence="2 3" key="1">
    <citation type="submission" date="2021-01" db="EMBL/GenBank/DDBJ databases">
        <title>Genome public.</title>
        <authorList>
            <person name="Liu C."/>
            <person name="Sun Q."/>
        </authorList>
    </citation>
    <scope>NUCLEOTIDE SEQUENCE [LARGE SCALE GENOMIC DNA]</scope>
    <source>
        <strain evidence="2 3">YIM B02515</strain>
    </source>
</reference>
<accession>A0ABS1T8H2</accession>
<dbReference type="RefSeq" id="WP_202748217.1">
    <property type="nucleotide sequence ID" value="NZ_JAESWC010000002.1"/>
</dbReference>
<evidence type="ECO:0000313" key="3">
    <source>
        <dbReference type="Proteomes" id="UP000632377"/>
    </source>
</evidence>
<proteinExistence type="predicted"/>
<name>A0ABS1T8H2_9CLOT</name>
<organism evidence="2 3">
    <name type="scientific">Clostridium rhizosphaerae</name>
    <dbReference type="NCBI Taxonomy" id="2803861"/>
    <lineage>
        <taxon>Bacteria</taxon>
        <taxon>Bacillati</taxon>
        <taxon>Bacillota</taxon>
        <taxon>Clostridia</taxon>
        <taxon>Eubacteriales</taxon>
        <taxon>Clostridiaceae</taxon>
        <taxon>Clostridium</taxon>
    </lineage>
</organism>
<dbReference type="PROSITE" id="PS51725">
    <property type="entry name" value="ABM"/>
    <property type="match status" value="1"/>
</dbReference>
<dbReference type="InterPro" id="IPR050744">
    <property type="entry name" value="AI-2_Isomerase_LsrG"/>
</dbReference>
<feature type="domain" description="ABM" evidence="1">
    <location>
        <begin position="2"/>
        <end position="91"/>
    </location>
</feature>
<sequence>MITIVSKNIVKEGKAEEFKNLAKELIEESRKEAGCISYNLNQDINNSNILTFIEEWKDKEAIEKHNKSTHFTSIVPKLGELREDKELNLYVRV</sequence>